<gene>
    <name evidence="4" type="ORF">GALMADRAFT_239299</name>
</gene>
<reference evidence="5" key="1">
    <citation type="journal article" date="2014" name="Proc. Natl. Acad. Sci. U.S.A.">
        <title>Extensive sampling of basidiomycete genomes demonstrates inadequacy of the white-rot/brown-rot paradigm for wood decay fungi.</title>
        <authorList>
            <person name="Riley R."/>
            <person name="Salamov A.A."/>
            <person name="Brown D.W."/>
            <person name="Nagy L.G."/>
            <person name="Floudas D."/>
            <person name="Held B.W."/>
            <person name="Levasseur A."/>
            <person name="Lombard V."/>
            <person name="Morin E."/>
            <person name="Otillar R."/>
            <person name="Lindquist E.A."/>
            <person name="Sun H."/>
            <person name="LaButti K.M."/>
            <person name="Schmutz J."/>
            <person name="Jabbour D."/>
            <person name="Luo H."/>
            <person name="Baker S.E."/>
            <person name="Pisabarro A.G."/>
            <person name="Walton J.D."/>
            <person name="Blanchette R.A."/>
            <person name="Henrissat B."/>
            <person name="Martin F."/>
            <person name="Cullen D."/>
            <person name="Hibbett D.S."/>
            <person name="Grigoriev I.V."/>
        </authorList>
    </citation>
    <scope>NUCLEOTIDE SEQUENCE [LARGE SCALE GENOMIC DNA]</scope>
    <source>
        <strain evidence="5">CBS 339.88</strain>
    </source>
</reference>
<organism evidence="4 5">
    <name type="scientific">Galerina marginata (strain CBS 339.88)</name>
    <dbReference type="NCBI Taxonomy" id="685588"/>
    <lineage>
        <taxon>Eukaryota</taxon>
        <taxon>Fungi</taxon>
        <taxon>Dikarya</taxon>
        <taxon>Basidiomycota</taxon>
        <taxon>Agaricomycotina</taxon>
        <taxon>Agaricomycetes</taxon>
        <taxon>Agaricomycetidae</taxon>
        <taxon>Agaricales</taxon>
        <taxon>Agaricineae</taxon>
        <taxon>Strophariaceae</taxon>
        <taxon>Galerina</taxon>
    </lineage>
</organism>
<proteinExistence type="predicted"/>
<dbReference type="SUPFAM" id="SSF82153">
    <property type="entry name" value="FAS1 domain"/>
    <property type="match status" value="2"/>
</dbReference>
<dbReference type="InterPro" id="IPR050904">
    <property type="entry name" value="Adhesion/Biosynth-related"/>
</dbReference>
<dbReference type="GO" id="GO:0005615">
    <property type="term" value="C:extracellular space"/>
    <property type="evidence" value="ECO:0007669"/>
    <property type="project" value="TreeGrafter"/>
</dbReference>
<dbReference type="Pfam" id="PF02469">
    <property type="entry name" value="Fasciclin"/>
    <property type="match status" value="2"/>
</dbReference>
<evidence type="ECO:0000259" key="3">
    <source>
        <dbReference type="PROSITE" id="PS50213"/>
    </source>
</evidence>
<feature type="compositionally biased region" description="Polar residues" evidence="1">
    <location>
        <begin position="362"/>
        <end position="371"/>
    </location>
</feature>
<dbReference type="OrthoDB" id="7700931at2759"/>
<feature type="chain" id="PRO_5001646793" description="FAS1 domain-containing protein" evidence="2">
    <location>
        <begin position="20"/>
        <end position="524"/>
    </location>
</feature>
<dbReference type="PROSITE" id="PS51257">
    <property type="entry name" value="PROKAR_LIPOPROTEIN"/>
    <property type="match status" value="1"/>
</dbReference>
<dbReference type="HOGENOM" id="CLU_026509_0_0_1"/>
<protein>
    <recommendedName>
        <fullName evidence="3">FAS1 domain-containing protein</fullName>
    </recommendedName>
</protein>
<accession>A0A067TDY3</accession>
<dbReference type="PANTHER" id="PTHR10900">
    <property type="entry name" value="PERIOSTIN-RELATED"/>
    <property type="match status" value="1"/>
</dbReference>
<dbReference type="Proteomes" id="UP000027222">
    <property type="component" value="Unassembled WGS sequence"/>
</dbReference>
<name>A0A067TDY3_GALM3</name>
<dbReference type="PANTHER" id="PTHR10900:SF125">
    <property type="entry name" value="FAS1 DOMAIN-CONTAINING PROTEIN YLR001C"/>
    <property type="match status" value="1"/>
</dbReference>
<evidence type="ECO:0000313" key="5">
    <source>
        <dbReference type="Proteomes" id="UP000027222"/>
    </source>
</evidence>
<sequence length="524" mass="58624">MRYQLLWLFLAAPLGPSLAACLGPHGPLDTSVIEFNGPEDQEPLSSAVSSSQHEKSGTIYHVLSHDDRFSRLTKALNFVEDVGTLLDDPSAHLTFFAPPDRVLRRPDHGPPSSSSSLGWSVIDKIIKYSDFDGAGYIAEFRDLTDALQLLDKLDEAPSDLPDADKRKKFLKLILRAILNYHIIPTDGYDSGALANNLTYPSNLAMPGAFDGKPLRLRVAQTYIPPATTVNFYTRIVQSNIEASNGVIHVVDHPLLPPPSTFQELYMSSGVFSILTSTLQRSHLTHDLDLRWVREKGLVGASLVTVFAPTNKAFLSLPKKLRLFLFSPFGERVLKKLLQYHIVPGAVVHSNYIHHKHSHKAPVSSSPYSTLDQGHGLHSEGQERKAKLMPWIKKFAPARQTADDDNDHKPHVEPIIFVNLTLETLLPNHTIQAYILQNKINVPFPGPKNPYIIDTKILVNHHPAVVVDVVGLNGAIHAIDRVLDPRGSRHGHRHHHRHLEVEDDRADDVWVDWESWLPQWAEESD</sequence>
<feature type="region of interest" description="Disordered" evidence="1">
    <location>
        <begin position="357"/>
        <end position="378"/>
    </location>
</feature>
<feature type="domain" description="FAS1" evidence="3">
    <location>
        <begin position="56"/>
        <end position="254"/>
    </location>
</feature>
<feature type="domain" description="FAS1" evidence="3">
    <location>
        <begin position="258"/>
        <end position="482"/>
    </location>
</feature>
<dbReference type="SMART" id="SM00554">
    <property type="entry name" value="FAS1"/>
    <property type="match status" value="2"/>
</dbReference>
<dbReference type="InterPro" id="IPR000782">
    <property type="entry name" value="FAS1_domain"/>
</dbReference>
<dbReference type="STRING" id="685588.A0A067TDY3"/>
<evidence type="ECO:0000313" key="4">
    <source>
        <dbReference type="EMBL" id="KDR81415.1"/>
    </source>
</evidence>
<keyword evidence="5" id="KW-1185">Reference proteome</keyword>
<dbReference type="AlphaFoldDB" id="A0A067TDY3"/>
<keyword evidence="2" id="KW-0732">Signal</keyword>
<dbReference type="PROSITE" id="PS50213">
    <property type="entry name" value="FAS1"/>
    <property type="match status" value="2"/>
</dbReference>
<evidence type="ECO:0000256" key="1">
    <source>
        <dbReference type="SAM" id="MobiDB-lite"/>
    </source>
</evidence>
<dbReference type="Gene3D" id="2.30.180.10">
    <property type="entry name" value="FAS1 domain"/>
    <property type="match status" value="2"/>
</dbReference>
<dbReference type="InterPro" id="IPR036378">
    <property type="entry name" value="FAS1_dom_sf"/>
</dbReference>
<dbReference type="EMBL" id="KL142370">
    <property type="protein sequence ID" value="KDR81415.1"/>
    <property type="molecule type" value="Genomic_DNA"/>
</dbReference>
<evidence type="ECO:0000256" key="2">
    <source>
        <dbReference type="SAM" id="SignalP"/>
    </source>
</evidence>
<feature type="signal peptide" evidence="2">
    <location>
        <begin position="1"/>
        <end position="19"/>
    </location>
</feature>